<protein>
    <submittedName>
        <fullName evidence="5">AsnC family transcriptional regulator</fullName>
    </submittedName>
</protein>
<dbReference type="Gene3D" id="1.10.10.10">
    <property type="entry name" value="Winged helix-like DNA-binding domain superfamily/Winged helix DNA-binding domain"/>
    <property type="match status" value="1"/>
</dbReference>
<proteinExistence type="predicted"/>
<dbReference type="InterPro" id="IPR019888">
    <property type="entry name" value="Tscrpt_reg_AsnC-like"/>
</dbReference>
<dbReference type="Proteomes" id="UP000229263">
    <property type="component" value="Unassembled WGS sequence"/>
</dbReference>
<evidence type="ECO:0000313" key="6">
    <source>
        <dbReference type="Proteomes" id="UP000229263"/>
    </source>
</evidence>
<dbReference type="PANTHER" id="PTHR30154">
    <property type="entry name" value="LEUCINE-RESPONSIVE REGULATORY PROTEIN"/>
    <property type="match status" value="1"/>
</dbReference>
<dbReference type="Pfam" id="PF13412">
    <property type="entry name" value="HTH_24"/>
    <property type="match status" value="1"/>
</dbReference>
<dbReference type="SMART" id="SM00344">
    <property type="entry name" value="HTH_ASNC"/>
    <property type="match status" value="1"/>
</dbReference>
<keyword evidence="2" id="KW-0238">DNA-binding</keyword>
<dbReference type="Pfam" id="PF01037">
    <property type="entry name" value="AsnC_trans_reg"/>
    <property type="match status" value="1"/>
</dbReference>
<dbReference type="InterPro" id="IPR011008">
    <property type="entry name" value="Dimeric_a/b-barrel"/>
</dbReference>
<evidence type="ECO:0000256" key="1">
    <source>
        <dbReference type="ARBA" id="ARBA00023015"/>
    </source>
</evidence>
<dbReference type="InterPro" id="IPR011991">
    <property type="entry name" value="ArsR-like_HTH"/>
</dbReference>
<feature type="domain" description="HTH asnC-type" evidence="4">
    <location>
        <begin position="18"/>
        <end position="79"/>
    </location>
</feature>
<reference evidence="5 6" key="1">
    <citation type="submission" date="2017-11" db="EMBL/GenBank/DDBJ databases">
        <title>Sequencing the genomes of 1000 actinobacteria strains.</title>
        <authorList>
            <person name="Klenk H.-P."/>
        </authorList>
    </citation>
    <scope>NUCLEOTIDE SEQUENCE [LARGE SCALE GENOMIC DNA]</scope>
    <source>
        <strain evidence="5 6">DSM 12798</strain>
    </source>
</reference>
<evidence type="ECO:0000259" key="4">
    <source>
        <dbReference type="PROSITE" id="PS50956"/>
    </source>
</evidence>
<dbReference type="PROSITE" id="PS00519">
    <property type="entry name" value="HTH_ASNC_1"/>
    <property type="match status" value="1"/>
</dbReference>
<evidence type="ECO:0000256" key="3">
    <source>
        <dbReference type="ARBA" id="ARBA00023163"/>
    </source>
</evidence>
<dbReference type="PANTHER" id="PTHR30154:SF34">
    <property type="entry name" value="TRANSCRIPTIONAL REGULATOR AZLB"/>
    <property type="match status" value="1"/>
</dbReference>
<dbReference type="InterPro" id="IPR036388">
    <property type="entry name" value="WH-like_DNA-bd_sf"/>
</dbReference>
<dbReference type="SUPFAM" id="SSF46785">
    <property type="entry name" value="Winged helix' DNA-binding domain"/>
    <property type="match status" value="1"/>
</dbReference>
<dbReference type="EMBL" id="PGEY01000001">
    <property type="protein sequence ID" value="PJJ43472.1"/>
    <property type="molecule type" value="Genomic_DNA"/>
</dbReference>
<keyword evidence="1" id="KW-0805">Transcription regulation</keyword>
<dbReference type="InterPro" id="IPR036390">
    <property type="entry name" value="WH_DNA-bd_sf"/>
</dbReference>
<dbReference type="Gene3D" id="3.30.70.920">
    <property type="match status" value="1"/>
</dbReference>
<dbReference type="InterPro" id="IPR019887">
    <property type="entry name" value="Tscrpt_reg_AsnC/Lrp_C"/>
</dbReference>
<dbReference type="PRINTS" id="PR00033">
    <property type="entry name" value="HTHASNC"/>
</dbReference>
<organism evidence="5 6">
    <name type="scientific">Glutamicibacter mysorens</name>
    <dbReference type="NCBI Taxonomy" id="257984"/>
    <lineage>
        <taxon>Bacteria</taxon>
        <taxon>Bacillati</taxon>
        <taxon>Actinomycetota</taxon>
        <taxon>Actinomycetes</taxon>
        <taxon>Micrococcales</taxon>
        <taxon>Micrococcaceae</taxon>
        <taxon>Glutamicibacter</taxon>
    </lineage>
</organism>
<keyword evidence="6" id="KW-1185">Reference proteome</keyword>
<gene>
    <name evidence="5" type="ORF">ATK23_0660</name>
</gene>
<dbReference type="SUPFAM" id="SSF54909">
    <property type="entry name" value="Dimeric alpha+beta barrel"/>
    <property type="match status" value="1"/>
</dbReference>
<dbReference type="PROSITE" id="PS50956">
    <property type="entry name" value="HTH_ASNC_2"/>
    <property type="match status" value="1"/>
</dbReference>
<comment type="caution">
    <text evidence="5">The sequence shown here is derived from an EMBL/GenBank/DDBJ whole genome shotgun (WGS) entry which is preliminary data.</text>
</comment>
<dbReference type="CDD" id="cd00090">
    <property type="entry name" value="HTH_ARSR"/>
    <property type="match status" value="1"/>
</dbReference>
<evidence type="ECO:0000313" key="5">
    <source>
        <dbReference type="EMBL" id="PJJ43472.1"/>
    </source>
</evidence>
<dbReference type="InterPro" id="IPR000485">
    <property type="entry name" value="AsnC-type_HTH_dom"/>
</dbReference>
<name>A0ABX4MW77_9MICC</name>
<evidence type="ECO:0000256" key="2">
    <source>
        <dbReference type="ARBA" id="ARBA00023125"/>
    </source>
</evidence>
<keyword evidence="3" id="KW-0804">Transcription</keyword>
<dbReference type="InterPro" id="IPR019885">
    <property type="entry name" value="Tscrpt_reg_HTH_AsnC-type_CS"/>
</dbReference>
<accession>A0ABX4MW77</accession>
<sequence length="161" mass="18145">MVANHWPWRAAIRNNSCMDELDRAIIAELVEDGRISNLELSRRVGLTPAPCLRRVQRLEAEGIIRGFSAIIDPKAYGRGFEVTVAVDVTMNNEQSLEEFEAAVINVDGVTEIRRLYGQPDYFLRIQVADSEQYDSQTIPKLTALPAVSRVTSHMTMRKVRG</sequence>